<comment type="caution">
    <text evidence="2">The sequence shown here is derived from an EMBL/GenBank/DDBJ whole genome shotgun (WGS) entry which is preliminary data.</text>
</comment>
<name>A0A2M8P7V6_9CHLR</name>
<dbReference type="EMBL" id="PGTM01000832">
    <property type="protein sequence ID" value="PJF33641.1"/>
    <property type="molecule type" value="Genomic_DNA"/>
</dbReference>
<organism evidence="2 3">
    <name type="scientific">Candidatus Thermofonsia Clade 1 bacterium</name>
    <dbReference type="NCBI Taxonomy" id="2364210"/>
    <lineage>
        <taxon>Bacteria</taxon>
        <taxon>Bacillati</taxon>
        <taxon>Chloroflexota</taxon>
        <taxon>Candidatus Thermofontia</taxon>
        <taxon>Candidatus Thermofonsia Clade 1</taxon>
    </lineage>
</organism>
<dbReference type="Gene3D" id="3.30.450.40">
    <property type="match status" value="1"/>
</dbReference>
<sequence length="107" mass="11416">MIEQPRNVEPPDRRDQLPLEGQPLIADARLSLFPVAIGDVGRDARAPIVPSSLANQRVLSQVLVPLALGGQCIGVMIFSAVSHAIAFRPDQLEVAQTIASQTAIAIQ</sequence>
<evidence type="ECO:0000259" key="1">
    <source>
        <dbReference type="Pfam" id="PF01590"/>
    </source>
</evidence>
<dbReference type="SUPFAM" id="SSF55781">
    <property type="entry name" value="GAF domain-like"/>
    <property type="match status" value="1"/>
</dbReference>
<dbReference type="InterPro" id="IPR029016">
    <property type="entry name" value="GAF-like_dom_sf"/>
</dbReference>
<proteinExistence type="predicted"/>
<dbReference type="InterPro" id="IPR003018">
    <property type="entry name" value="GAF"/>
</dbReference>
<evidence type="ECO:0000313" key="2">
    <source>
        <dbReference type="EMBL" id="PJF33641.1"/>
    </source>
</evidence>
<accession>A0A2M8P7V6</accession>
<dbReference type="Proteomes" id="UP000229681">
    <property type="component" value="Unassembled WGS sequence"/>
</dbReference>
<reference evidence="2 3" key="1">
    <citation type="submission" date="2017-11" db="EMBL/GenBank/DDBJ databases">
        <title>Evolution of Phototrophy in the Chloroflexi Phylum Driven by Horizontal Gene Transfer.</title>
        <authorList>
            <person name="Ward L.M."/>
            <person name="Hemp J."/>
            <person name="Shih P.M."/>
            <person name="Mcglynn S.E."/>
            <person name="Fischer W."/>
        </authorList>
    </citation>
    <scope>NUCLEOTIDE SEQUENCE [LARGE SCALE GENOMIC DNA]</scope>
    <source>
        <strain evidence="2">JP3_13</strain>
    </source>
</reference>
<dbReference type="AlphaFoldDB" id="A0A2M8P7V6"/>
<feature type="non-terminal residue" evidence="2">
    <location>
        <position position="107"/>
    </location>
</feature>
<evidence type="ECO:0000313" key="3">
    <source>
        <dbReference type="Proteomes" id="UP000229681"/>
    </source>
</evidence>
<dbReference type="Pfam" id="PF01590">
    <property type="entry name" value="GAF"/>
    <property type="match status" value="1"/>
</dbReference>
<gene>
    <name evidence="2" type="ORF">CUN49_18100</name>
</gene>
<feature type="domain" description="GAF" evidence="1">
    <location>
        <begin position="10"/>
        <end position="106"/>
    </location>
</feature>
<protein>
    <recommendedName>
        <fullName evidence="1">GAF domain-containing protein</fullName>
    </recommendedName>
</protein>